<name>A0A341ALI0_NEOAA</name>
<protein>
    <submittedName>
        <fullName evidence="2">Uncharacterized protein C16orf74 homolog isoform X3</fullName>
    </submittedName>
</protein>
<dbReference type="InterPro" id="IPR027864">
    <property type="entry name" value="DUF4597"/>
</dbReference>
<dbReference type="AlphaFoldDB" id="A0A341ALI0"/>
<dbReference type="CTD" id="123522105"/>
<dbReference type="Proteomes" id="UP000252040">
    <property type="component" value="Unplaced"/>
</dbReference>
<proteinExistence type="predicted"/>
<reference evidence="2" key="1">
    <citation type="submission" date="2025-08" db="UniProtKB">
        <authorList>
            <consortium name="RefSeq"/>
        </authorList>
    </citation>
    <scope>IDENTIFICATION</scope>
    <source>
        <tissue evidence="2">Meat</tissue>
    </source>
</reference>
<accession>A0A341ALI0</accession>
<keyword evidence="1" id="KW-1185">Reference proteome</keyword>
<organism evidence="1 2">
    <name type="scientific">Neophocaena asiaeorientalis asiaeorientalis</name>
    <name type="common">Yangtze finless porpoise</name>
    <name type="synonym">Neophocaena phocaenoides subsp. asiaeorientalis</name>
    <dbReference type="NCBI Taxonomy" id="1706337"/>
    <lineage>
        <taxon>Eukaryota</taxon>
        <taxon>Metazoa</taxon>
        <taxon>Chordata</taxon>
        <taxon>Craniata</taxon>
        <taxon>Vertebrata</taxon>
        <taxon>Euteleostomi</taxon>
        <taxon>Mammalia</taxon>
        <taxon>Eutheria</taxon>
        <taxon>Laurasiatheria</taxon>
        <taxon>Artiodactyla</taxon>
        <taxon>Whippomorpha</taxon>
        <taxon>Cetacea</taxon>
        <taxon>Odontoceti</taxon>
        <taxon>Phocoenidae</taxon>
        <taxon>Neophocaena</taxon>
    </lineage>
</organism>
<evidence type="ECO:0000313" key="1">
    <source>
        <dbReference type="Proteomes" id="UP000252040"/>
    </source>
</evidence>
<dbReference type="Pfam" id="PF15366">
    <property type="entry name" value="DUF4597"/>
    <property type="match status" value="1"/>
</dbReference>
<dbReference type="GeneID" id="112393445"/>
<dbReference type="PANTHER" id="PTHR37455:SF1">
    <property type="entry name" value="SIMILAR TO 1190005I06RIK PROTEIN"/>
    <property type="match status" value="1"/>
</dbReference>
<dbReference type="RefSeq" id="XP_024591465.1">
    <property type="nucleotide sequence ID" value="XM_024735697.1"/>
</dbReference>
<gene>
    <name evidence="2" type="primary">CUNH16orf74</name>
</gene>
<sequence length="61" mass="6506">MCVSSSHDEAPVLSDRHLDVPNIIVTPPTPTGVILPRDSRRAVWLEESGSGPEDGEADPEA</sequence>
<dbReference type="PANTHER" id="PTHR37455">
    <property type="entry name" value="GENE, 27021-RELATED"/>
    <property type="match status" value="1"/>
</dbReference>
<evidence type="ECO:0000313" key="2">
    <source>
        <dbReference type="RefSeq" id="XP_024591465.1"/>
    </source>
</evidence>